<evidence type="ECO:0000313" key="1">
    <source>
        <dbReference type="EMBL" id="QWV18498.1"/>
    </source>
</evidence>
<proteinExistence type="predicted"/>
<accession>A0ABX8J0C4</accession>
<protein>
    <submittedName>
        <fullName evidence="1">SapC family protein</fullName>
    </submittedName>
</protein>
<dbReference type="RefSeq" id="WP_216707107.1">
    <property type="nucleotide sequence ID" value="NZ_CP076683.1"/>
</dbReference>
<gene>
    <name evidence="1" type="ORF">KQ248_07495</name>
</gene>
<dbReference type="Proteomes" id="UP000683436">
    <property type="component" value="Chromosome"/>
</dbReference>
<reference evidence="1 2" key="1">
    <citation type="submission" date="2021-06" db="EMBL/GenBank/DDBJ databases">
        <title>Microbial metabolic specificity influences pelagic lipid remineralization.</title>
        <authorList>
            <person name="Behrendt L."/>
            <person name="Hunter J.E."/>
            <person name="Alcolombri U."/>
            <person name="Smriga S."/>
            <person name="Mincer T."/>
            <person name="Lowenstein D.P."/>
            <person name="Peaudecerf F.J."/>
            <person name="Fernandez V.I."/>
            <person name="Fredricks H."/>
            <person name="Almblad H."/>
            <person name="Harrison J.J."/>
            <person name="Stocker R."/>
            <person name="Van Mooy B.A.S."/>
        </authorList>
    </citation>
    <scope>NUCLEOTIDE SEQUENCE [LARGE SCALE GENOMIC DNA]</scope>
    <source>
        <strain evidence="1 2">A252</strain>
    </source>
</reference>
<keyword evidence="2" id="KW-1185">Reference proteome</keyword>
<name>A0ABX8J0C4_9GAMM</name>
<dbReference type="EMBL" id="CP076683">
    <property type="protein sequence ID" value="QWV18498.1"/>
    <property type="molecule type" value="Genomic_DNA"/>
</dbReference>
<organism evidence="1 2">
    <name type="scientific">Stutzerimonas zhaodongensis</name>
    <dbReference type="NCBI Taxonomy" id="1176257"/>
    <lineage>
        <taxon>Bacteria</taxon>
        <taxon>Pseudomonadati</taxon>
        <taxon>Pseudomonadota</taxon>
        <taxon>Gammaproteobacteria</taxon>
        <taxon>Pseudomonadales</taxon>
        <taxon>Pseudomonadaceae</taxon>
        <taxon>Stutzerimonas</taxon>
    </lineage>
</organism>
<dbReference type="InterPro" id="IPR010836">
    <property type="entry name" value="SapC"/>
</dbReference>
<evidence type="ECO:0000313" key="2">
    <source>
        <dbReference type="Proteomes" id="UP000683436"/>
    </source>
</evidence>
<sequence length="259" mass="27727">MPNYQIVSSGRHAGKRWLRHSDYRFASQYAVVPLALAELPKAAMTLPIALIEQDGTFVPAAVLGLEPERSLFVAADGQWQGGYIPAGLRAYPFRLAATDQGQQVLCVDEDSGLVTEDLQGEAFFDEHNEPTPAIREILSFLEQTASSGQAAKQACDSLKQCGVVSPWPITVTTSEGDRNLGGLFQIDEAALTSLEPAALHELMRAGALPAAYCQLLSTQHLSRLGELARLKAAEIAASTSTNNSGYANDSGTFTFGNLT</sequence>
<dbReference type="Pfam" id="PF07277">
    <property type="entry name" value="SapC"/>
    <property type="match status" value="1"/>
</dbReference>